<sequence length="71" mass="8043">MNKYNNFTQDMVNSIDKTTEDGFAEALLIAMSGLKDKQGLLLNIRMSNDIGDNIDFAKQIARMMLNKEKNT</sequence>
<dbReference type="EMBL" id="LR796268">
    <property type="protein sequence ID" value="CAB4132991.1"/>
    <property type="molecule type" value="Genomic_DNA"/>
</dbReference>
<name>A0A6J5LFN0_9CAUD</name>
<accession>A0A6J5LFN0</accession>
<organism evidence="1">
    <name type="scientific">uncultured Caudovirales phage</name>
    <dbReference type="NCBI Taxonomy" id="2100421"/>
    <lineage>
        <taxon>Viruses</taxon>
        <taxon>Duplodnaviria</taxon>
        <taxon>Heunggongvirae</taxon>
        <taxon>Uroviricota</taxon>
        <taxon>Caudoviricetes</taxon>
        <taxon>Peduoviridae</taxon>
        <taxon>Maltschvirus</taxon>
        <taxon>Maltschvirus maltsch</taxon>
    </lineage>
</organism>
<evidence type="ECO:0000313" key="1">
    <source>
        <dbReference type="EMBL" id="CAB4132991.1"/>
    </source>
</evidence>
<protein>
    <submittedName>
        <fullName evidence="1">Uncharacterized protein</fullName>
    </submittedName>
</protein>
<reference evidence="1" key="1">
    <citation type="submission" date="2020-04" db="EMBL/GenBank/DDBJ databases">
        <authorList>
            <person name="Chiriac C."/>
            <person name="Salcher M."/>
            <person name="Ghai R."/>
            <person name="Kavagutti S V."/>
        </authorList>
    </citation>
    <scope>NUCLEOTIDE SEQUENCE</scope>
</reference>
<gene>
    <name evidence="1" type="ORF">UFOVP249_71</name>
</gene>
<proteinExistence type="predicted"/>